<keyword evidence="6" id="KW-0378">Hydrolase</keyword>
<keyword evidence="4" id="KW-0540">Nuclease</keyword>
<evidence type="ECO:0000256" key="1">
    <source>
        <dbReference type="ARBA" id="ARBA00012493"/>
    </source>
</evidence>
<evidence type="ECO:0000256" key="4">
    <source>
        <dbReference type="ARBA" id="ARBA00022722"/>
    </source>
</evidence>
<dbReference type="Pfam" id="PF17921">
    <property type="entry name" value="Integrase_H2C2"/>
    <property type="match status" value="1"/>
</dbReference>
<dbReference type="Gene3D" id="3.10.20.370">
    <property type="match status" value="1"/>
</dbReference>
<evidence type="ECO:0000256" key="3">
    <source>
        <dbReference type="ARBA" id="ARBA00022695"/>
    </source>
</evidence>
<evidence type="ECO:0000256" key="6">
    <source>
        <dbReference type="ARBA" id="ARBA00022801"/>
    </source>
</evidence>
<dbReference type="InterPro" id="IPR021109">
    <property type="entry name" value="Peptidase_aspartic_dom_sf"/>
</dbReference>
<gene>
    <name evidence="10" type="primary">Tf2-11</name>
    <name evidence="10" type="ORF">TNCV_4073161</name>
</gene>
<evidence type="ECO:0000259" key="9">
    <source>
        <dbReference type="PROSITE" id="PS50994"/>
    </source>
</evidence>
<evidence type="ECO:0000256" key="2">
    <source>
        <dbReference type="ARBA" id="ARBA00022679"/>
    </source>
</evidence>
<dbReference type="FunFam" id="3.10.20.370:FF:000001">
    <property type="entry name" value="Retrovirus-related Pol polyprotein from transposon 17.6-like protein"/>
    <property type="match status" value="1"/>
</dbReference>
<name>A0A8X7BG84_TRICX</name>
<dbReference type="EMBL" id="BMAU01021390">
    <property type="protein sequence ID" value="GFY30003.1"/>
    <property type="molecule type" value="Genomic_DNA"/>
</dbReference>
<dbReference type="InterPro" id="IPR012337">
    <property type="entry name" value="RNaseH-like_sf"/>
</dbReference>
<dbReference type="GO" id="GO:0042575">
    <property type="term" value="C:DNA polymerase complex"/>
    <property type="evidence" value="ECO:0007669"/>
    <property type="project" value="UniProtKB-ARBA"/>
</dbReference>
<organism evidence="10 11">
    <name type="scientific">Trichonephila clavipes</name>
    <name type="common">Golden silk orbweaver</name>
    <name type="synonym">Nephila clavipes</name>
    <dbReference type="NCBI Taxonomy" id="2585209"/>
    <lineage>
        <taxon>Eukaryota</taxon>
        <taxon>Metazoa</taxon>
        <taxon>Ecdysozoa</taxon>
        <taxon>Arthropoda</taxon>
        <taxon>Chelicerata</taxon>
        <taxon>Arachnida</taxon>
        <taxon>Araneae</taxon>
        <taxon>Araneomorphae</taxon>
        <taxon>Entelegynae</taxon>
        <taxon>Araneoidea</taxon>
        <taxon>Nephilidae</taxon>
        <taxon>Trichonephila</taxon>
    </lineage>
</organism>
<dbReference type="SUPFAM" id="SSF50630">
    <property type="entry name" value="Acid proteases"/>
    <property type="match status" value="1"/>
</dbReference>
<keyword evidence="2" id="KW-0808">Transferase</keyword>
<dbReference type="GO" id="GO:0003964">
    <property type="term" value="F:RNA-directed DNA polymerase activity"/>
    <property type="evidence" value="ECO:0007669"/>
    <property type="project" value="UniProtKB-KW"/>
</dbReference>
<dbReference type="CDD" id="cd09274">
    <property type="entry name" value="RNase_HI_RT_Ty3"/>
    <property type="match status" value="1"/>
</dbReference>
<dbReference type="Pfam" id="PF00078">
    <property type="entry name" value="RVT_1"/>
    <property type="match status" value="1"/>
</dbReference>
<dbReference type="PANTHER" id="PTHR37984:SF5">
    <property type="entry name" value="PROTEIN NYNRIN-LIKE"/>
    <property type="match status" value="1"/>
</dbReference>
<protein>
    <recommendedName>
        <fullName evidence="1">RNA-directed DNA polymerase</fullName>
        <ecNumber evidence="1">2.7.7.49</ecNumber>
    </recommendedName>
</protein>
<dbReference type="PROSITE" id="PS50994">
    <property type="entry name" value="INTEGRASE"/>
    <property type="match status" value="1"/>
</dbReference>
<dbReference type="CDD" id="cd00303">
    <property type="entry name" value="retropepsin_like"/>
    <property type="match status" value="1"/>
</dbReference>
<dbReference type="Pfam" id="PF00665">
    <property type="entry name" value="rve"/>
    <property type="match status" value="1"/>
</dbReference>
<dbReference type="Pfam" id="PF17917">
    <property type="entry name" value="RT_RNaseH"/>
    <property type="match status" value="1"/>
</dbReference>
<reference evidence="10" key="1">
    <citation type="submission" date="2020-08" db="EMBL/GenBank/DDBJ databases">
        <title>Multicomponent nature underlies the extraordinary mechanical properties of spider dragline silk.</title>
        <authorList>
            <person name="Kono N."/>
            <person name="Nakamura H."/>
            <person name="Mori M."/>
            <person name="Yoshida Y."/>
            <person name="Ohtoshi R."/>
            <person name="Malay A.D."/>
            <person name="Moran D.A.P."/>
            <person name="Tomita M."/>
            <person name="Numata K."/>
            <person name="Arakawa K."/>
        </authorList>
    </citation>
    <scope>NUCLEOTIDE SEQUENCE</scope>
</reference>
<keyword evidence="3" id="KW-0548">Nucleotidyltransferase</keyword>
<comment type="caution">
    <text evidence="10">The sequence shown here is derived from an EMBL/GenBank/DDBJ whole genome shotgun (WGS) entry which is preliminary data.</text>
</comment>
<dbReference type="PANTHER" id="PTHR37984">
    <property type="entry name" value="PROTEIN CBG26694"/>
    <property type="match status" value="1"/>
</dbReference>
<dbReference type="GO" id="GO:0004519">
    <property type="term" value="F:endonuclease activity"/>
    <property type="evidence" value="ECO:0007669"/>
    <property type="project" value="UniProtKB-KW"/>
</dbReference>
<dbReference type="InterPro" id="IPR001584">
    <property type="entry name" value="Integrase_cat-core"/>
</dbReference>
<dbReference type="AlphaFoldDB" id="A0A8X7BG84"/>
<feature type="domain" description="Integrase catalytic" evidence="9">
    <location>
        <begin position="678"/>
        <end position="841"/>
    </location>
</feature>
<dbReference type="GO" id="GO:0016787">
    <property type="term" value="F:hydrolase activity"/>
    <property type="evidence" value="ECO:0007669"/>
    <property type="project" value="UniProtKB-KW"/>
</dbReference>
<dbReference type="Gene3D" id="1.10.340.70">
    <property type="match status" value="1"/>
</dbReference>
<dbReference type="InterPro" id="IPR036397">
    <property type="entry name" value="RNaseH_sf"/>
</dbReference>
<dbReference type="CDD" id="cd01647">
    <property type="entry name" value="RT_LTR"/>
    <property type="match status" value="1"/>
</dbReference>
<dbReference type="InterPro" id="IPR041373">
    <property type="entry name" value="RT_RNaseH"/>
</dbReference>
<dbReference type="Gene3D" id="2.40.70.10">
    <property type="entry name" value="Acid Proteases"/>
    <property type="match status" value="1"/>
</dbReference>
<evidence type="ECO:0000256" key="8">
    <source>
        <dbReference type="SAM" id="MobiDB-lite"/>
    </source>
</evidence>
<accession>A0A8X7BG84</accession>
<dbReference type="InterPro" id="IPR041588">
    <property type="entry name" value="Integrase_H2C2"/>
</dbReference>
<dbReference type="Pfam" id="PF08284">
    <property type="entry name" value="RVP_2"/>
    <property type="match status" value="1"/>
</dbReference>
<evidence type="ECO:0000313" key="11">
    <source>
        <dbReference type="Proteomes" id="UP000887159"/>
    </source>
</evidence>
<evidence type="ECO:0000256" key="5">
    <source>
        <dbReference type="ARBA" id="ARBA00022759"/>
    </source>
</evidence>
<dbReference type="GO" id="GO:0003676">
    <property type="term" value="F:nucleic acid binding"/>
    <property type="evidence" value="ECO:0007669"/>
    <property type="project" value="InterPro"/>
</dbReference>
<dbReference type="SUPFAM" id="SSF56672">
    <property type="entry name" value="DNA/RNA polymerases"/>
    <property type="match status" value="1"/>
</dbReference>
<dbReference type="Gene3D" id="3.10.10.10">
    <property type="entry name" value="HIV Type 1 Reverse Transcriptase, subunit A, domain 1"/>
    <property type="match status" value="1"/>
</dbReference>
<dbReference type="InterPro" id="IPR043502">
    <property type="entry name" value="DNA/RNA_pol_sf"/>
</dbReference>
<dbReference type="EC" id="2.7.7.49" evidence="1"/>
<dbReference type="GO" id="GO:0015074">
    <property type="term" value="P:DNA integration"/>
    <property type="evidence" value="ECO:0007669"/>
    <property type="project" value="InterPro"/>
</dbReference>
<dbReference type="InterPro" id="IPR000477">
    <property type="entry name" value="RT_dom"/>
</dbReference>
<keyword evidence="7" id="KW-0695">RNA-directed DNA polymerase</keyword>
<dbReference type="SUPFAM" id="SSF53098">
    <property type="entry name" value="Ribonuclease H-like"/>
    <property type="match status" value="1"/>
</dbReference>
<dbReference type="Gene3D" id="3.30.420.10">
    <property type="entry name" value="Ribonuclease H-like superfamily/Ribonuclease H"/>
    <property type="match status" value="1"/>
</dbReference>
<dbReference type="Proteomes" id="UP000887159">
    <property type="component" value="Unassembled WGS sequence"/>
</dbReference>
<evidence type="ECO:0000256" key="7">
    <source>
        <dbReference type="ARBA" id="ARBA00022918"/>
    </source>
</evidence>
<feature type="compositionally biased region" description="Polar residues" evidence="8">
    <location>
        <begin position="989"/>
        <end position="1028"/>
    </location>
</feature>
<feature type="region of interest" description="Disordered" evidence="8">
    <location>
        <begin position="974"/>
        <end position="1040"/>
    </location>
</feature>
<feature type="compositionally biased region" description="Basic residues" evidence="8">
    <location>
        <begin position="1031"/>
        <end position="1040"/>
    </location>
</feature>
<dbReference type="InterPro" id="IPR050951">
    <property type="entry name" value="Retrovirus_Pol_polyprotein"/>
</dbReference>
<keyword evidence="5" id="KW-0255">Endonuclease</keyword>
<dbReference type="FunFam" id="1.10.340.70:FF:000001">
    <property type="entry name" value="Retrovirus-related Pol polyprotein from transposon gypsy-like Protein"/>
    <property type="match status" value="1"/>
</dbReference>
<evidence type="ECO:0000313" key="10">
    <source>
        <dbReference type="EMBL" id="GFY30003.1"/>
    </source>
</evidence>
<keyword evidence="11" id="KW-1185">Reference proteome</keyword>
<sequence>MNILCLVSPVNVDGKPGFPVTVGGIPFPKREYLKRKSLIQKKTELLYLAMDVVLLESFDQDATLATQFDKKDDALPSSLNQSNFYSFSSESHPISIIQISICNTEAAVCADTGATHSVAGEKLHHLLKQKGLNFEEKTMQMTLAGGRTQTTEILTTSVDISIQGKVIPTELLILKNARGNRTLLGIDFLTAAGIVLDLQRKQWYFTETSHRIYNFVKAPPNINALLTVDPEPHLCQLRKNEGTHLSHPQREELNSLLEKYEECFQPGGEPAPFIEHRINTRNHLPVAVPSYRMNPSKKEILKQEIDRLLSEGIIEECESPYASPVVLIPKPNGTFRLCIDYRKLNEITVADTYPLPRMDDLLHQAKLTPFMSTLDLRAGYHQVKVHVEDQDKTAFVCPFGALTVSYECHMPYIIRTDASNYALGAVLLQGEGSDEHPIEYASRLLTPAERNYATTEREALAVVWALKKFRGYIEGTEITVASDHQPLKWLLNLKSPTGRLAKWALEIQSFNLKVQYIPGKANVVTDMLSRPVTQEEESFCEENNITIADMPTRSCKDMREVQLKDDNLKKIIDSFESPLKTEEYAYWTERGFLMNQGVLYRYVPDADSAEAQLVIPTAALKLIMERHHNDPMAGHYGEEGTFQKRYYCTGMRKYISDYIKKCPECARFKATNQKPAGLLRTPVYSQRFEVIAIDLFGPLPQTDTGKQWIFIVEDCATKWVELFAFSQASARQCATTLIEEVFMRHGIPRRIISDNGTQFVSAVLQQICFTLNISQNFIPVYSPQSNPVERKNRDLKPRLAILVGDDHSSWYSKLPVIRFAMNTTVCDTTGHTPAYLLFGRELRTVDDVVQDFKSVVHNVNFVAEITPYLKRFATITEDIRERIETKQDQRKKQYDKNRRPVYYSPGDKVWVTLHPISSAKNKKTSKFMPKRDGPYLILTQKSPTSYVIASLANPSEPIATYHTSALTPVKDINTSPVAPLRKRGRPRKVTSTSQNKQVPSPSTATTAVSNRTIHPSTRASTTTANYVSSPGRRRIHRGRL</sequence>
<proteinExistence type="predicted"/>